<evidence type="ECO:0000256" key="2">
    <source>
        <dbReference type="ARBA" id="ARBA00022942"/>
    </source>
</evidence>
<gene>
    <name evidence="4" type="primary">PSMD2_1</name>
    <name evidence="4" type="ORF">FOZ62_003020</name>
</gene>
<dbReference type="GO" id="GO:0005634">
    <property type="term" value="C:nucleus"/>
    <property type="evidence" value="ECO:0007669"/>
    <property type="project" value="TreeGrafter"/>
</dbReference>
<comment type="caution">
    <text evidence="4">The sequence shown here is derived from an EMBL/GenBank/DDBJ whole genome shotgun (WGS) entry which is preliminary data.</text>
</comment>
<sequence>THLEERGRNPATAVIDSAKQNLASTYVNALVNVGFGTDKLMTVEGSQWLYKNKDRGMLAAAASLGSIMLWDVDEGLAQIDKYQWSENINVKAGAMLGFGLASTGVTSDVDPAWALLAEQLDSSEPLVKMAAVMGLGFAYSGSRREDLAENLTPIVVDTEAGSLALSALASVSLALVFVGTGNTDIKDIIMATIQERQELPTFSAESDVFVCFFAVALGILYLQCGSVLPAEGGDKSMPDRSPVEELLEEVEQSVKDEKLRNLCTVVVKSCGYAGSGDVLKVQELMHLLTEKPNIAADATKPVDGSNADGSAAAEDNTPDDDEELGDNAEASAERAARYYQVAGVLGIGLIALGEEIGTEMTVRAMDNILQYCPATIKRGVPLTLAMLFASDPKYTIIDTLSRLSHDADNEVAECAILSMGKSSSG</sequence>
<evidence type="ECO:0000313" key="4">
    <source>
        <dbReference type="EMBL" id="KAF4745500.1"/>
    </source>
</evidence>
<dbReference type="Gene3D" id="1.25.10.10">
    <property type="entry name" value="Leucine-rich Repeat Variant"/>
    <property type="match status" value="1"/>
</dbReference>
<dbReference type="PANTHER" id="PTHR10943">
    <property type="entry name" value="26S PROTEASOME NON-ATPASE REGULATORY SUBUNIT"/>
    <property type="match status" value="1"/>
</dbReference>
<feature type="non-terminal residue" evidence="4">
    <location>
        <position position="1"/>
    </location>
</feature>
<dbReference type="GO" id="GO:0008540">
    <property type="term" value="C:proteasome regulatory particle, base subcomplex"/>
    <property type="evidence" value="ECO:0007669"/>
    <property type="project" value="TreeGrafter"/>
</dbReference>
<dbReference type="SUPFAM" id="SSF48371">
    <property type="entry name" value="ARM repeat"/>
    <property type="match status" value="1"/>
</dbReference>
<dbReference type="InterPro" id="IPR011989">
    <property type="entry name" value="ARM-like"/>
</dbReference>
<evidence type="ECO:0000313" key="5">
    <source>
        <dbReference type="Proteomes" id="UP000574390"/>
    </source>
</evidence>
<dbReference type="EMBL" id="JABANM010006709">
    <property type="protein sequence ID" value="KAF4745500.1"/>
    <property type="molecule type" value="Genomic_DNA"/>
</dbReference>
<name>A0A7J6TMI4_PEROL</name>
<proteinExistence type="predicted"/>
<accession>A0A7J6TMI4</accession>
<dbReference type="AlphaFoldDB" id="A0A7J6TMI4"/>
<feature type="non-terminal residue" evidence="4">
    <location>
        <position position="425"/>
    </location>
</feature>
<dbReference type="Proteomes" id="UP000574390">
    <property type="component" value="Unassembled WGS sequence"/>
</dbReference>
<evidence type="ECO:0000256" key="1">
    <source>
        <dbReference type="ARBA" id="ARBA00022737"/>
    </source>
</evidence>
<dbReference type="GO" id="GO:0034515">
    <property type="term" value="C:proteasome storage granule"/>
    <property type="evidence" value="ECO:0007669"/>
    <property type="project" value="TreeGrafter"/>
</dbReference>
<dbReference type="InterPro" id="IPR016024">
    <property type="entry name" value="ARM-type_fold"/>
</dbReference>
<feature type="compositionally biased region" description="Acidic residues" evidence="3">
    <location>
        <begin position="316"/>
        <end position="326"/>
    </location>
</feature>
<dbReference type="PANTHER" id="PTHR10943:SF1">
    <property type="entry name" value="26S PROTEASOME NON-ATPASE REGULATORY SUBUNIT 2"/>
    <property type="match status" value="1"/>
</dbReference>
<evidence type="ECO:0000256" key="3">
    <source>
        <dbReference type="SAM" id="MobiDB-lite"/>
    </source>
</evidence>
<dbReference type="GO" id="GO:0043161">
    <property type="term" value="P:proteasome-mediated ubiquitin-dependent protein catabolic process"/>
    <property type="evidence" value="ECO:0007669"/>
    <property type="project" value="TreeGrafter"/>
</dbReference>
<keyword evidence="1" id="KW-0677">Repeat</keyword>
<feature type="region of interest" description="Disordered" evidence="3">
    <location>
        <begin position="297"/>
        <end position="326"/>
    </location>
</feature>
<protein>
    <submittedName>
        <fullName evidence="4">26S proteasome non-ATPase regulatory subunit 2</fullName>
    </submittedName>
</protein>
<reference evidence="4 5" key="1">
    <citation type="submission" date="2020-04" db="EMBL/GenBank/DDBJ databases">
        <title>Perkinsus olseni comparative genomics.</title>
        <authorList>
            <person name="Bogema D.R."/>
        </authorList>
    </citation>
    <scope>NUCLEOTIDE SEQUENCE [LARGE SCALE GENOMIC DNA]</scope>
    <source>
        <strain evidence="4">ATCC PRA-205</strain>
    </source>
</reference>
<organism evidence="4 5">
    <name type="scientific">Perkinsus olseni</name>
    <name type="common">Perkinsus atlanticus</name>
    <dbReference type="NCBI Taxonomy" id="32597"/>
    <lineage>
        <taxon>Eukaryota</taxon>
        <taxon>Sar</taxon>
        <taxon>Alveolata</taxon>
        <taxon>Perkinsozoa</taxon>
        <taxon>Perkinsea</taxon>
        <taxon>Perkinsida</taxon>
        <taxon>Perkinsidae</taxon>
        <taxon>Perkinsus</taxon>
    </lineage>
</organism>
<keyword evidence="2 4" id="KW-0647">Proteasome</keyword>